<keyword evidence="2" id="KW-0032">Aminotransferase</keyword>
<dbReference type="HOGENOM" id="CLU_003433_2_1_11"/>
<dbReference type="GO" id="GO:0005737">
    <property type="term" value="C:cytoplasm"/>
    <property type="evidence" value="ECO:0007669"/>
    <property type="project" value="InterPro"/>
</dbReference>
<evidence type="ECO:0000259" key="1">
    <source>
        <dbReference type="Pfam" id="PF00266"/>
    </source>
</evidence>
<dbReference type="KEGG" id="bcv:Bcav_0961"/>
<dbReference type="STRING" id="471853.Bcav_0961"/>
<dbReference type="InterPro" id="IPR015422">
    <property type="entry name" value="PyrdxlP-dep_Trfase_small"/>
</dbReference>
<dbReference type="GO" id="GO:0030429">
    <property type="term" value="F:kynureninase activity"/>
    <property type="evidence" value="ECO:0007669"/>
    <property type="project" value="InterPro"/>
</dbReference>
<feature type="domain" description="Aminotransferase class V" evidence="1">
    <location>
        <begin position="64"/>
        <end position="318"/>
    </location>
</feature>
<keyword evidence="2" id="KW-0808">Transferase</keyword>
<dbReference type="GO" id="GO:0006569">
    <property type="term" value="P:L-tryptophan catabolic process"/>
    <property type="evidence" value="ECO:0007669"/>
    <property type="project" value="InterPro"/>
</dbReference>
<dbReference type="GO" id="GO:0030170">
    <property type="term" value="F:pyridoxal phosphate binding"/>
    <property type="evidence" value="ECO:0007669"/>
    <property type="project" value="InterPro"/>
</dbReference>
<dbReference type="AlphaFoldDB" id="C5C036"/>
<dbReference type="InterPro" id="IPR015421">
    <property type="entry name" value="PyrdxlP-dep_Trfase_major"/>
</dbReference>
<dbReference type="OrthoDB" id="5501089at2"/>
<dbReference type="InterPro" id="IPR000192">
    <property type="entry name" value="Aminotrans_V_dom"/>
</dbReference>
<accession>C5C036</accession>
<dbReference type="eggNOG" id="COG0520">
    <property type="taxonomic scope" value="Bacteria"/>
</dbReference>
<evidence type="ECO:0000313" key="3">
    <source>
        <dbReference type="Proteomes" id="UP000007962"/>
    </source>
</evidence>
<protein>
    <submittedName>
        <fullName evidence="2">Aminotransferase class V</fullName>
    </submittedName>
</protein>
<reference evidence="2 3" key="1">
    <citation type="journal article" date="2009" name="Stand. Genomic Sci.">
        <title>Complete genome sequence of Beutenbergia cavernae type strain (HKI 0122).</title>
        <authorList>
            <person name="Land M."/>
            <person name="Pukall R."/>
            <person name="Abt B."/>
            <person name="Goker M."/>
            <person name="Rohde M."/>
            <person name="Glavina Del Rio T."/>
            <person name="Tice H."/>
            <person name="Copeland A."/>
            <person name="Cheng J.F."/>
            <person name="Lucas S."/>
            <person name="Chen F."/>
            <person name="Nolan M."/>
            <person name="Bruce D."/>
            <person name="Goodwin L."/>
            <person name="Pitluck S."/>
            <person name="Ivanova N."/>
            <person name="Mavromatis K."/>
            <person name="Ovchinnikova G."/>
            <person name="Pati A."/>
            <person name="Chen A."/>
            <person name="Palaniappan K."/>
            <person name="Hauser L."/>
            <person name="Chang Y.J."/>
            <person name="Jefferies C.C."/>
            <person name="Saunders E."/>
            <person name="Brettin T."/>
            <person name="Detter J.C."/>
            <person name="Han C."/>
            <person name="Chain P."/>
            <person name="Bristow J."/>
            <person name="Eisen J.A."/>
            <person name="Markowitz V."/>
            <person name="Hugenholtz P."/>
            <person name="Kyrpides N.C."/>
            <person name="Klenk H.P."/>
            <person name="Lapidus A."/>
        </authorList>
    </citation>
    <scope>NUCLEOTIDE SEQUENCE [LARGE SCALE GENOMIC DNA]</scope>
    <source>
        <strain evidence="3">ATCC BAA-8 / DSM 12333 / NBRC 16432</strain>
    </source>
</reference>
<dbReference type="Gene3D" id="3.90.1150.10">
    <property type="entry name" value="Aspartate Aminotransferase, domain 1"/>
    <property type="match status" value="1"/>
</dbReference>
<sequence>MTGGAAALKAHFGRALASDDRLHVAAHSHHPWPDVTRDAHLAAWDLAAAQLDDKWDTILRTVVPEAQGHVARRLGLRDPATVAFAPNTHELLVRITSALPRPFRVLTTDAEFHSAARQLARWEEAGVAHVDRVPAESFATFPERFVAAMRPEHGLVLVSHVFFDSGYVVPDLAQLVDAVPSPDALVVVDGYHAFMAVPTDLGAIASRAFYLAGGYKYAMAGEGACFAHAPAGYATRPVDTGWFAAFGALADAGDGRVGYPADAGRLAGSTTDPSGLFRFNAVQRWLDGLGVDVPAIHAHVGALQTRLLAALDAEPLAALPVTSLVPGRQVPDRGHFLTFRTDRAPEVEAALAARGVVADRRGERLRLGFGVYHDDDDVDRLAAELAIVARHA</sequence>
<dbReference type="GO" id="GO:0008483">
    <property type="term" value="F:transaminase activity"/>
    <property type="evidence" value="ECO:0007669"/>
    <property type="project" value="UniProtKB-KW"/>
</dbReference>
<name>C5C036_BEUC1</name>
<dbReference type="Pfam" id="PF00266">
    <property type="entry name" value="Aminotran_5"/>
    <property type="match status" value="1"/>
</dbReference>
<gene>
    <name evidence="2" type="ordered locus">Bcav_0961</name>
</gene>
<dbReference type="RefSeq" id="WP_012726002.1">
    <property type="nucleotide sequence ID" value="NC_012669.1"/>
</dbReference>
<dbReference type="EMBL" id="CP001618">
    <property type="protein sequence ID" value="ACQ79222.1"/>
    <property type="molecule type" value="Genomic_DNA"/>
</dbReference>
<dbReference type="SUPFAM" id="SSF53383">
    <property type="entry name" value="PLP-dependent transferases"/>
    <property type="match status" value="1"/>
</dbReference>
<dbReference type="GO" id="GO:0009435">
    <property type="term" value="P:NAD+ biosynthetic process"/>
    <property type="evidence" value="ECO:0007669"/>
    <property type="project" value="InterPro"/>
</dbReference>
<organism evidence="2 3">
    <name type="scientific">Beutenbergia cavernae (strain ATCC BAA-8 / DSM 12333 / CCUG 43141 / JCM 11478 / NBRC 16432 / NCIMB 13614 / HKI 0122)</name>
    <dbReference type="NCBI Taxonomy" id="471853"/>
    <lineage>
        <taxon>Bacteria</taxon>
        <taxon>Bacillati</taxon>
        <taxon>Actinomycetota</taxon>
        <taxon>Actinomycetes</taxon>
        <taxon>Micrococcales</taxon>
        <taxon>Beutenbergiaceae</taxon>
        <taxon>Beutenbergia</taxon>
    </lineage>
</organism>
<proteinExistence type="predicted"/>
<evidence type="ECO:0000313" key="2">
    <source>
        <dbReference type="EMBL" id="ACQ79222.1"/>
    </source>
</evidence>
<dbReference type="Gene3D" id="3.40.640.10">
    <property type="entry name" value="Type I PLP-dependent aspartate aminotransferase-like (Major domain)"/>
    <property type="match status" value="1"/>
</dbReference>
<dbReference type="InterPro" id="IPR015424">
    <property type="entry name" value="PyrdxlP-dep_Trfase"/>
</dbReference>
<dbReference type="Proteomes" id="UP000007962">
    <property type="component" value="Chromosome"/>
</dbReference>
<keyword evidence="3" id="KW-1185">Reference proteome</keyword>